<accession>A0ABY7FKT6</accession>
<dbReference type="Proteomes" id="UP001164746">
    <property type="component" value="Chromosome 12"/>
</dbReference>
<dbReference type="Gene3D" id="1.10.510.10">
    <property type="entry name" value="Transferase(Phosphotransferase) domain 1"/>
    <property type="match status" value="1"/>
</dbReference>
<evidence type="ECO:0000256" key="6">
    <source>
        <dbReference type="ARBA" id="ARBA00023170"/>
    </source>
</evidence>
<dbReference type="SMART" id="SM00219">
    <property type="entry name" value="TyrKc"/>
    <property type="match status" value="1"/>
</dbReference>
<gene>
    <name evidence="9" type="ORF">MAR_015458</name>
</gene>
<dbReference type="PANTHER" id="PTHR24416:SF349">
    <property type="entry name" value="TYROSINE-PROTEIN KINASE RYK"/>
    <property type="match status" value="1"/>
</dbReference>
<dbReference type="InterPro" id="IPR011009">
    <property type="entry name" value="Kinase-like_dom_sf"/>
</dbReference>
<evidence type="ECO:0000256" key="4">
    <source>
        <dbReference type="ARBA" id="ARBA00022989"/>
    </source>
</evidence>
<evidence type="ECO:0000313" key="9">
    <source>
        <dbReference type="EMBL" id="WAR21484.1"/>
    </source>
</evidence>
<keyword evidence="2" id="KW-0812">Transmembrane</keyword>
<evidence type="ECO:0000256" key="3">
    <source>
        <dbReference type="ARBA" id="ARBA00022729"/>
    </source>
</evidence>
<dbReference type="SUPFAM" id="SSF56112">
    <property type="entry name" value="Protein kinase-like (PK-like)"/>
    <property type="match status" value="1"/>
</dbReference>
<name>A0ABY7FKT6_MYAAR</name>
<evidence type="ECO:0000313" key="10">
    <source>
        <dbReference type="Proteomes" id="UP001164746"/>
    </source>
</evidence>
<dbReference type="InterPro" id="IPR020635">
    <property type="entry name" value="Tyr_kinase_cat_dom"/>
</dbReference>
<evidence type="ECO:0000256" key="5">
    <source>
        <dbReference type="ARBA" id="ARBA00023136"/>
    </source>
</evidence>
<keyword evidence="7" id="KW-0325">Glycoprotein</keyword>
<evidence type="ECO:0000259" key="8">
    <source>
        <dbReference type="SMART" id="SM00219"/>
    </source>
</evidence>
<organism evidence="9 10">
    <name type="scientific">Mya arenaria</name>
    <name type="common">Soft-shell clam</name>
    <dbReference type="NCBI Taxonomy" id="6604"/>
    <lineage>
        <taxon>Eukaryota</taxon>
        <taxon>Metazoa</taxon>
        <taxon>Spiralia</taxon>
        <taxon>Lophotrochozoa</taxon>
        <taxon>Mollusca</taxon>
        <taxon>Bivalvia</taxon>
        <taxon>Autobranchia</taxon>
        <taxon>Heteroconchia</taxon>
        <taxon>Euheterodonta</taxon>
        <taxon>Imparidentia</taxon>
        <taxon>Neoheterodontei</taxon>
        <taxon>Myida</taxon>
        <taxon>Myoidea</taxon>
        <taxon>Myidae</taxon>
        <taxon>Mya</taxon>
    </lineage>
</organism>
<dbReference type="EMBL" id="CP111023">
    <property type="protein sequence ID" value="WAR21484.1"/>
    <property type="molecule type" value="Genomic_DNA"/>
</dbReference>
<keyword evidence="10" id="KW-1185">Reference proteome</keyword>
<dbReference type="PANTHER" id="PTHR24416">
    <property type="entry name" value="TYROSINE-PROTEIN KINASE RECEPTOR"/>
    <property type="match status" value="1"/>
</dbReference>
<reference evidence="9" key="1">
    <citation type="submission" date="2022-11" db="EMBL/GenBank/DDBJ databases">
        <title>Centuries of genome instability and evolution in soft-shell clam transmissible cancer (bioRxiv).</title>
        <authorList>
            <person name="Hart S.F.M."/>
            <person name="Yonemitsu M.A."/>
            <person name="Giersch R.M."/>
            <person name="Beal B.F."/>
            <person name="Arriagada G."/>
            <person name="Davis B.W."/>
            <person name="Ostrander E.A."/>
            <person name="Goff S.P."/>
            <person name="Metzger M.J."/>
        </authorList>
    </citation>
    <scope>NUCLEOTIDE SEQUENCE</scope>
    <source>
        <strain evidence="9">MELC-2E11</strain>
        <tissue evidence="9">Siphon/mantle</tissue>
    </source>
</reference>
<proteinExistence type="predicted"/>
<keyword evidence="3" id="KW-0732">Signal</keyword>
<evidence type="ECO:0000256" key="1">
    <source>
        <dbReference type="ARBA" id="ARBA00004167"/>
    </source>
</evidence>
<dbReference type="InterPro" id="IPR050122">
    <property type="entry name" value="RTK"/>
</dbReference>
<evidence type="ECO:0000256" key="2">
    <source>
        <dbReference type="ARBA" id="ARBA00022692"/>
    </source>
</evidence>
<keyword evidence="6" id="KW-0675">Receptor</keyword>
<keyword evidence="4" id="KW-1133">Transmembrane helix</keyword>
<sequence length="154" mass="17528">MDCLKLIYLRVTGDMVVKIADSSFSADLFPEEYMAQGDTYIPVRWMAPHSLLQAFFSSQTDVIFTDCGYLPFYDIKDNAEVLECVCHHNLKLVRPPKCPDFISDVMERCFETNEDDRPSFSTIINALTPGGGNIPDLEGYANQSKWMTERQPNI</sequence>
<feature type="domain" description="Tyrosine-protein kinase catalytic" evidence="8">
    <location>
        <begin position="1"/>
        <end position="127"/>
    </location>
</feature>
<dbReference type="InterPro" id="IPR001245">
    <property type="entry name" value="Ser-Thr/Tyr_kinase_cat_dom"/>
</dbReference>
<keyword evidence="5" id="KW-0472">Membrane</keyword>
<evidence type="ECO:0000256" key="7">
    <source>
        <dbReference type="ARBA" id="ARBA00023180"/>
    </source>
</evidence>
<comment type="subcellular location">
    <subcellularLocation>
        <location evidence="1">Membrane</location>
        <topology evidence="1">Single-pass membrane protein</topology>
    </subcellularLocation>
</comment>
<protein>
    <submittedName>
        <fullName evidence="9">PTK7-like protein</fullName>
    </submittedName>
</protein>
<dbReference type="Pfam" id="PF07714">
    <property type="entry name" value="PK_Tyr_Ser-Thr"/>
    <property type="match status" value="1"/>
</dbReference>